<sequence>MIKTVPLVQKVIGKINHDIISPIAALQIDLEENNIENAKKAFSNLLKSINVFRAVASESLKWESAKQISYENMDNIKWNVDSFPKGHFLSNITILLAFILHKKKQNREINISDKKIETHFEIQNVELDALSLKQESQCSYNTYFYLIGLFCKELNYNLSFSSKHICIEV</sequence>
<evidence type="ECO:0008006" key="3">
    <source>
        <dbReference type="Google" id="ProtNLM"/>
    </source>
</evidence>
<gene>
    <name evidence="1" type="ORF">FZC36_02415</name>
</gene>
<dbReference type="OrthoDB" id="9803702at2"/>
<dbReference type="AlphaFoldDB" id="A0A5C0UIC4"/>
<evidence type="ECO:0000313" key="2">
    <source>
        <dbReference type="Proteomes" id="UP000324924"/>
    </source>
</evidence>
<proteinExistence type="predicted"/>
<dbReference type="KEGG" id="nabu:FZC36_02415"/>
<keyword evidence="2" id="KW-1185">Reference proteome</keyword>
<reference evidence="1 2" key="1">
    <citation type="submission" date="2019-08" db="EMBL/GenBank/DDBJ databases">
        <title>Highly reduced genomes of protist endosymbionts show evolutionary convergence.</title>
        <authorList>
            <person name="George E."/>
            <person name="Husnik F."/>
            <person name="Tashyreva D."/>
            <person name="Prokopchuk G."/>
            <person name="Horak A."/>
            <person name="Kwong W.K."/>
            <person name="Lukes J."/>
            <person name="Keeling P.J."/>
        </authorList>
    </citation>
    <scope>NUCLEOTIDE SEQUENCE [LARGE SCALE GENOMIC DNA]</scope>
    <source>
        <strain evidence="1">1604HC</strain>
    </source>
</reference>
<name>A0A5C0UIC4_9PROT</name>
<dbReference type="RefSeq" id="WP_148972386.1">
    <property type="nucleotide sequence ID" value="NZ_CP043314.1"/>
</dbReference>
<dbReference type="EMBL" id="CP043314">
    <property type="protein sequence ID" value="QEK39263.1"/>
    <property type="molecule type" value="Genomic_DNA"/>
</dbReference>
<evidence type="ECO:0000313" key="1">
    <source>
        <dbReference type="EMBL" id="QEK39263.1"/>
    </source>
</evidence>
<protein>
    <recommendedName>
        <fullName evidence="3">Histidine phosphotransferase ChpT C-terminal domain-containing protein</fullName>
    </recommendedName>
</protein>
<dbReference type="Proteomes" id="UP000324924">
    <property type="component" value="Chromosome"/>
</dbReference>
<organism evidence="1 2">
    <name type="scientific">Candidatus Nesciobacter abundans</name>
    <dbReference type="NCBI Taxonomy" id="2601668"/>
    <lineage>
        <taxon>Bacteria</taxon>
        <taxon>Pseudomonadati</taxon>
        <taxon>Pseudomonadota</taxon>
        <taxon>Alphaproteobacteria</taxon>
        <taxon>Holosporales</taxon>
        <taxon>Holosporaceae</taxon>
        <taxon>Candidatus Nesciobacter</taxon>
    </lineage>
</organism>
<accession>A0A5C0UIC4</accession>